<accession>A0AAV7RR24</accession>
<dbReference type="EMBL" id="JANPWB010000009">
    <property type="protein sequence ID" value="KAJ1154455.1"/>
    <property type="molecule type" value="Genomic_DNA"/>
</dbReference>
<dbReference type="AlphaFoldDB" id="A0AAV7RR24"/>
<evidence type="ECO:0000256" key="1">
    <source>
        <dbReference type="SAM" id="MobiDB-lite"/>
    </source>
</evidence>
<comment type="caution">
    <text evidence="2">The sequence shown here is derived from an EMBL/GenBank/DDBJ whole genome shotgun (WGS) entry which is preliminary data.</text>
</comment>
<gene>
    <name evidence="2" type="ORF">NDU88_007207</name>
</gene>
<dbReference type="Proteomes" id="UP001066276">
    <property type="component" value="Chromosome 5"/>
</dbReference>
<feature type="region of interest" description="Disordered" evidence="1">
    <location>
        <begin position="1"/>
        <end position="31"/>
    </location>
</feature>
<evidence type="ECO:0000313" key="2">
    <source>
        <dbReference type="EMBL" id="KAJ1154455.1"/>
    </source>
</evidence>
<proteinExistence type="predicted"/>
<feature type="compositionally biased region" description="Basic and acidic residues" evidence="1">
    <location>
        <begin position="119"/>
        <end position="136"/>
    </location>
</feature>
<keyword evidence="3" id="KW-1185">Reference proteome</keyword>
<name>A0AAV7RR24_PLEWA</name>
<organism evidence="2 3">
    <name type="scientific">Pleurodeles waltl</name>
    <name type="common">Iberian ribbed newt</name>
    <dbReference type="NCBI Taxonomy" id="8319"/>
    <lineage>
        <taxon>Eukaryota</taxon>
        <taxon>Metazoa</taxon>
        <taxon>Chordata</taxon>
        <taxon>Craniata</taxon>
        <taxon>Vertebrata</taxon>
        <taxon>Euteleostomi</taxon>
        <taxon>Amphibia</taxon>
        <taxon>Batrachia</taxon>
        <taxon>Caudata</taxon>
        <taxon>Salamandroidea</taxon>
        <taxon>Salamandridae</taxon>
        <taxon>Pleurodelinae</taxon>
        <taxon>Pleurodeles</taxon>
    </lineage>
</organism>
<sequence>MAAGREAPSSTPVKRRILQNPSVSTQPVEGPVGLNILWSQESKNGSSDDRMGAGASRGYMRLVVALGGPGESKNGSSDDRLGAGASRGDMRLVAALGGPGDERAAVGPALRQGSAEVGADQRRRPEEWPRWRRAEGDGISAPYRTLEERTPGTPGGRL</sequence>
<reference evidence="2" key="1">
    <citation type="journal article" date="2022" name="bioRxiv">
        <title>Sequencing and chromosome-scale assembly of the giantPleurodeles waltlgenome.</title>
        <authorList>
            <person name="Brown T."/>
            <person name="Elewa A."/>
            <person name="Iarovenko S."/>
            <person name="Subramanian E."/>
            <person name="Araus A.J."/>
            <person name="Petzold A."/>
            <person name="Susuki M."/>
            <person name="Suzuki K.-i.T."/>
            <person name="Hayashi T."/>
            <person name="Toyoda A."/>
            <person name="Oliveira C."/>
            <person name="Osipova E."/>
            <person name="Leigh N.D."/>
            <person name="Simon A."/>
            <person name="Yun M.H."/>
        </authorList>
    </citation>
    <scope>NUCLEOTIDE SEQUENCE</scope>
    <source>
        <strain evidence="2">20211129_DDA</strain>
        <tissue evidence="2">Liver</tissue>
    </source>
</reference>
<feature type="region of interest" description="Disordered" evidence="1">
    <location>
        <begin position="66"/>
        <end position="158"/>
    </location>
</feature>
<evidence type="ECO:0000313" key="3">
    <source>
        <dbReference type="Proteomes" id="UP001066276"/>
    </source>
</evidence>
<protein>
    <submittedName>
        <fullName evidence="2">Uncharacterized protein</fullName>
    </submittedName>
</protein>